<dbReference type="GO" id="GO:0004553">
    <property type="term" value="F:hydrolase activity, hydrolyzing O-glycosyl compounds"/>
    <property type="evidence" value="ECO:0007669"/>
    <property type="project" value="InterPro"/>
</dbReference>
<evidence type="ECO:0000313" key="2">
    <source>
        <dbReference type="EMBL" id="AEV67724.1"/>
    </source>
</evidence>
<dbReference type="AlphaFoldDB" id="G8LXL3"/>
<dbReference type="CDD" id="cd14256">
    <property type="entry name" value="Dockerin_I"/>
    <property type="match status" value="1"/>
</dbReference>
<dbReference type="Proteomes" id="UP000005435">
    <property type="component" value="Chromosome"/>
</dbReference>
<name>G8LXL3_ACECE</name>
<feature type="domain" description="Dockerin" evidence="1">
    <location>
        <begin position="33"/>
        <end position="103"/>
    </location>
</feature>
<dbReference type="InterPro" id="IPR036116">
    <property type="entry name" value="FN3_sf"/>
</dbReference>
<dbReference type="STRING" id="720554.Clocl_1047"/>
<keyword evidence="3" id="KW-1185">Reference proteome</keyword>
<dbReference type="PROSITE" id="PS00448">
    <property type="entry name" value="CLOS_CELLULOSOME_RPT"/>
    <property type="match status" value="2"/>
</dbReference>
<dbReference type="eggNOG" id="COG3210">
    <property type="taxonomic scope" value="Bacteria"/>
</dbReference>
<dbReference type="SUPFAM" id="SSF49265">
    <property type="entry name" value="Fibronectin type III"/>
    <property type="match status" value="1"/>
</dbReference>
<accession>G8LXL3</accession>
<dbReference type="InterPro" id="IPR016134">
    <property type="entry name" value="Dockerin_dom"/>
</dbReference>
<gene>
    <name evidence="2" type="ordered locus">Clocl_1047</name>
</gene>
<organism evidence="2 3">
    <name type="scientific">Acetivibrio clariflavus (strain DSM 19732 / NBRC 101661 / EBR45)</name>
    <name type="common">Clostridium clariflavum</name>
    <dbReference type="NCBI Taxonomy" id="720554"/>
    <lineage>
        <taxon>Bacteria</taxon>
        <taxon>Bacillati</taxon>
        <taxon>Bacillota</taxon>
        <taxon>Clostridia</taxon>
        <taxon>Eubacteriales</taxon>
        <taxon>Oscillospiraceae</taxon>
        <taxon>Acetivibrio</taxon>
    </lineage>
</organism>
<dbReference type="Gene3D" id="2.60.40.10">
    <property type="entry name" value="Immunoglobulins"/>
    <property type="match status" value="1"/>
</dbReference>
<dbReference type="InterPro" id="IPR036439">
    <property type="entry name" value="Dockerin_dom_sf"/>
</dbReference>
<sequence length="913" mass="99518" precursor="true">MSKIKKVFLLFLFVFFLFQIFSVISINNSVFAESIIYGDINGDGEVNSIDYAILKKYLLGKIKEFDKPNAIKAADVDGNEEINSIDFAFMKKYLLGLIKVFPAYEKSTPTPLITATPTPTNSTPSEFAKLKPSITDVRMSELNRNSIELLWDQVEGAVLYEVLRDDVSIGTTSDTYFADLNVSEGMNHIYKIRAVNDLGESSQDSSNILVNTMDEVIDSNTVLSEDRYYINLSLEGGATLDLNGYALNVKGDFIQNRGNVNVNSGDLKVNGDYTIYEDGQLVMMNEGDYVGVGGDFIISNYDIKHSEGCLSEGVLEIKGDFVFESMLGYFSAGGNHKVVLSGDKEQTVKSNNGLGFNELEIRNEYGVKIETPIGINKMKGNYRVIGGMNLNYVGIVEGDVIVEGDLRLECPMLDLCGNRMVVLGSIIQGYEGPMVHVRINGGSIEVDGDYSMGPSAILEMTNEGDYVGVGGDFIISNYDIKHSEGCLSEGVLEIKGDFVFESMLGYFSAGGNHKVVLSGDKEQAVKSNNGLGFNELEIRNEYGVKIETPIGINKMKGNYRVIGGMNLNYVGIVEGDVIVEGDLRLECPMLDLCGNRMVVLGNIIQGYEGPIVHVRINGGSIEVDGDYSMGPNAILEMMNEGDYVGVGGDFIISNYDIKHSEGCLSEGVLEIKGDLVFENMLGYFSAGGNHKVVLSGDKEQAVKSNNGLGFNELEIRNEYGVKIETPIGINKMKGNYRVIGGMNLNYVGIVEGDVIVEGDLRLECPMLDLCGNRMVVLGNIIQGYEGPIVHVRINGGSIEVDGDYSMGPSAILEMMNEGDYVGVGGNFTMASNVDHSEYLTAGNLEVKGDFTQSNGPSNFAASGTHRTILSGDTLQTITFEYPGTSSFNILKLTKPIDTGYIFNTTPIWKSLEE</sequence>
<dbReference type="RefSeq" id="WP_014254342.1">
    <property type="nucleotide sequence ID" value="NC_016627.1"/>
</dbReference>
<dbReference type="InterPro" id="IPR013783">
    <property type="entry name" value="Ig-like_fold"/>
</dbReference>
<dbReference type="KEGG" id="ccl:Clocl_1047"/>
<dbReference type="PROSITE" id="PS51766">
    <property type="entry name" value="DOCKERIN"/>
    <property type="match status" value="1"/>
</dbReference>
<dbReference type="SUPFAM" id="SSF63446">
    <property type="entry name" value="Type I dockerin domain"/>
    <property type="match status" value="1"/>
</dbReference>
<protein>
    <submittedName>
        <fullName evidence="2">Dockerin-like protein</fullName>
    </submittedName>
</protein>
<reference evidence="3" key="1">
    <citation type="submission" date="2011-12" db="EMBL/GenBank/DDBJ databases">
        <title>Complete sequence of Clostridium clariflavum DSM 19732.</title>
        <authorList>
            <consortium name="US DOE Joint Genome Institute"/>
            <person name="Lucas S."/>
            <person name="Han J."/>
            <person name="Lapidus A."/>
            <person name="Cheng J.-F."/>
            <person name="Goodwin L."/>
            <person name="Pitluck S."/>
            <person name="Peters L."/>
            <person name="Teshima H."/>
            <person name="Detter J.C."/>
            <person name="Han C."/>
            <person name="Tapia R."/>
            <person name="Land M."/>
            <person name="Hauser L."/>
            <person name="Kyrpides N."/>
            <person name="Ivanova N."/>
            <person name="Pagani I."/>
            <person name="Kitzmiller T."/>
            <person name="Lynd L."/>
            <person name="Izquierdo J."/>
            <person name="Woyke T."/>
        </authorList>
    </citation>
    <scope>NUCLEOTIDE SEQUENCE [LARGE SCALE GENOMIC DNA]</scope>
    <source>
        <strain evidence="3">DSM 19732 / NBRC 101661 / EBR45</strain>
    </source>
</reference>
<proteinExistence type="predicted"/>
<dbReference type="EMBL" id="CP003065">
    <property type="protein sequence ID" value="AEV67724.1"/>
    <property type="molecule type" value="Genomic_DNA"/>
</dbReference>
<reference evidence="2 3" key="2">
    <citation type="journal article" date="2012" name="Stand. Genomic Sci.">
        <title>Complete Genome Sequence of Clostridium clariflavum DSM 19732.</title>
        <authorList>
            <person name="Izquierdo J.A."/>
            <person name="Goodwin L."/>
            <person name="Davenport K.W."/>
            <person name="Teshima H."/>
            <person name="Bruce D."/>
            <person name="Detter C."/>
            <person name="Tapia R."/>
            <person name="Han S."/>
            <person name="Land M."/>
            <person name="Hauser L."/>
            <person name="Jeffries C.D."/>
            <person name="Han J."/>
            <person name="Pitluck S."/>
            <person name="Nolan M."/>
            <person name="Chen A."/>
            <person name="Huntemann M."/>
            <person name="Mavromatis K."/>
            <person name="Mikhailova N."/>
            <person name="Liolios K."/>
            <person name="Woyke T."/>
            <person name="Lynd L.R."/>
        </authorList>
    </citation>
    <scope>NUCLEOTIDE SEQUENCE [LARGE SCALE GENOMIC DNA]</scope>
    <source>
        <strain evidence="3">DSM 19732 / NBRC 101661 / EBR45</strain>
    </source>
</reference>
<dbReference type="HOGENOM" id="CLU_318508_0_0_9"/>
<dbReference type="OrthoDB" id="468550at2"/>
<dbReference type="Pfam" id="PF00404">
    <property type="entry name" value="Dockerin_1"/>
    <property type="match status" value="1"/>
</dbReference>
<evidence type="ECO:0000259" key="1">
    <source>
        <dbReference type="PROSITE" id="PS51766"/>
    </source>
</evidence>
<dbReference type="Gene3D" id="1.10.1330.10">
    <property type="entry name" value="Dockerin domain"/>
    <property type="match status" value="1"/>
</dbReference>
<dbReference type="GO" id="GO:0000272">
    <property type="term" value="P:polysaccharide catabolic process"/>
    <property type="evidence" value="ECO:0007669"/>
    <property type="project" value="InterPro"/>
</dbReference>
<dbReference type="InterPro" id="IPR002105">
    <property type="entry name" value="Dockerin_1_rpt"/>
</dbReference>
<evidence type="ECO:0000313" key="3">
    <source>
        <dbReference type="Proteomes" id="UP000005435"/>
    </source>
</evidence>